<keyword evidence="1" id="KW-0812">Transmembrane</keyword>
<reference evidence="2 3" key="1">
    <citation type="submission" date="2019-02" db="EMBL/GenBank/DDBJ databases">
        <title>Dyella amyloliquefaciens sp. nov., isolated from forest soil.</title>
        <authorList>
            <person name="Gao Z.-H."/>
            <person name="Qiu L.-H."/>
        </authorList>
    </citation>
    <scope>NUCLEOTIDE SEQUENCE [LARGE SCALE GENOMIC DNA]</scope>
    <source>
        <strain evidence="2 3">KACC 12747</strain>
    </source>
</reference>
<proteinExistence type="predicted"/>
<feature type="transmembrane region" description="Helical" evidence="1">
    <location>
        <begin position="34"/>
        <end position="60"/>
    </location>
</feature>
<evidence type="ECO:0000256" key="1">
    <source>
        <dbReference type="SAM" id="Phobius"/>
    </source>
</evidence>
<comment type="caution">
    <text evidence="2">The sequence shown here is derived from an EMBL/GenBank/DDBJ whole genome shotgun (WGS) entry which is preliminary data.</text>
</comment>
<feature type="transmembrane region" description="Helical" evidence="1">
    <location>
        <begin position="192"/>
        <end position="212"/>
    </location>
</feature>
<evidence type="ECO:0000313" key="2">
    <source>
        <dbReference type="EMBL" id="TCI09738.1"/>
    </source>
</evidence>
<keyword evidence="1" id="KW-0472">Membrane</keyword>
<keyword evidence="1" id="KW-1133">Transmembrane helix</keyword>
<accession>A0A4R0YS89</accession>
<organism evidence="2 3">
    <name type="scientific">Dyella soli</name>
    <dbReference type="NCBI Taxonomy" id="522319"/>
    <lineage>
        <taxon>Bacteria</taxon>
        <taxon>Pseudomonadati</taxon>
        <taxon>Pseudomonadota</taxon>
        <taxon>Gammaproteobacteria</taxon>
        <taxon>Lysobacterales</taxon>
        <taxon>Rhodanobacteraceae</taxon>
        <taxon>Dyella</taxon>
    </lineage>
</organism>
<evidence type="ECO:0008006" key="4">
    <source>
        <dbReference type="Google" id="ProtNLM"/>
    </source>
</evidence>
<dbReference type="Proteomes" id="UP000291822">
    <property type="component" value="Unassembled WGS sequence"/>
</dbReference>
<evidence type="ECO:0000313" key="3">
    <source>
        <dbReference type="Proteomes" id="UP000291822"/>
    </source>
</evidence>
<dbReference type="AlphaFoldDB" id="A0A4R0YS89"/>
<feature type="transmembrane region" description="Helical" evidence="1">
    <location>
        <begin position="157"/>
        <end position="180"/>
    </location>
</feature>
<dbReference type="EMBL" id="SJTG01000002">
    <property type="protein sequence ID" value="TCI09738.1"/>
    <property type="molecule type" value="Genomic_DNA"/>
</dbReference>
<protein>
    <recommendedName>
        <fullName evidence="4">DUF4013 domain-containing protein</fullName>
    </recommendedName>
</protein>
<name>A0A4R0YS89_9GAMM</name>
<gene>
    <name evidence="2" type="ORF">EZM97_12325</name>
</gene>
<keyword evidence="3" id="KW-1185">Reference proteome</keyword>
<dbReference type="RefSeq" id="WP_131407073.1">
    <property type="nucleotide sequence ID" value="NZ_SJTG01000002.1"/>
</dbReference>
<sequence>MTRIATVSPDTPFRDRFVAGFGYPLRGAGLTTCIALAVAQYLAILPSFLGLFASFALWTATWRYAATCMMHTANGYADPPDLGVEENPGAGRGLTVAHLFAVSLCVLSALFYPPLVWPLIVLFALVLPAIDMSMAFDGDIELALSPLTWRDVISRFGAAYLIPVALNLATGGLILAASIATGHLPRLVSLPLFAFAYTYLIILNLHLMGAMIHQRHERFGIEPEAEALVRENGQDDDDRLLHDVQAVAATDRRAAIAMLVARMQSRSAPTPLHLAYRQLLRDEGLHDALLVHGQIWIAALMAAGEPRRALGLVQECMEIDTAFVPDDPGNAGALAEFAARSGMARLALKLCRGFLAAWPRSPEAPRLGLLAARLLADPLAQPTEAIVLLGRLAAAWPEHPLRGEIDALAGQLGQSRPA</sequence>